<keyword evidence="2" id="KW-0521">NADP</keyword>
<comment type="caution">
    <text evidence="6">The sequence shown here is derived from an EMBL/GenBank/DDBJ whole genome shotgun (WGS) entry which is preliminary data.</text>
</comment>
<dbReference type="Gene3D" id="3.40.50.720">
    <property type="entry name" value="NAD(P)-binding Rossmann-like Domain"/>
    <property type="match status" value="1"/>
</dbReference>
<organism evidence="6 7">
    <name type="scientific">Novosphingobium mangrovi</name>
    <name type="common">ex Huang et al. 2023</name>
    <dbReference type="NCBI Taxonomy" id="2976432"/>
    <lineage>
        <taxon>Bacteria</taxon>
        <taxon>Pseudomonadati</taxon>
        <taxon>Pseudomonadota</taxon>
        <taxon>Alphaproteobacteria</taxon>
        <taxon>Sphingomonadales</taxon>
        <taxon>Sphingomonadaceae</taxon>
        <taxon>Novosphingobium</taxon>
    </lineage>
</organism>
<dbReference type="CDD" id="cd05233">
    <property type="entry name" value="SDR_c"/>
    <property type="match status" value="1"/>
</dbReference>
<dbReference type="RefSeq" id="WP_260045606.1">
    <property type="nucleotide sequence ID" value="NZ_JANZXA010000004.1"/>
</dbReference>
<dbReference type="PROSITE" id="PS00061">
    <property type="entry name" value="ADH_SHORT"/>
    <property type="match status" value="1"/>
</dbReference>
<accession>A0ABT2I4E6</accession>
<dbReference type="PANTHER" id="PTHR43391:SF14">
    <property type="entry name" value="DEHYDROGENASE_REDUCTASE SDR FAMILY PROTEIN 7-LIKE"/>
    <property type="match status" value="1"/>
</dbReference>
<dbReference type="Pfam" id="PF00106">
    <property type="entry name" value="adh_short"/>
    <property type="match status" value="1"/>
</dbReference>
<gene>
    <name evidence="6" type="ORF">NZK81_08095</name>
</gene>
<dbReference type="InterPro" id="IPR002347">
    <property type="entry name" value="SDR_fam"/>
</dbReference>
<dbReference type="Proteomes" id="UP001165583">
    <property type="component" value="Unassembled WGS sequence"/>
</dbReference>
<dbReference type="InterPro" id="IPR057326">
    <property type="entry name" value="KR_dom"/>
</dbReference>
<dbReference type="InterPro" id="IPR020904">
    <property type="entry name" value="Sc_DH/Rdtase_CS"/>
</dbReference>
<dbReference type="PANTHER" id="PTHR43391">
    <property type="entry name" value="RETINOL DEHYDROGENASE-RELATED"/>
    <property type="match status" value="1"/>
</dbReference>
<comment type="similarity">
    <text evidence="1 4">Belongs to the short-chain dehydrogenases/reductases (SDR) family.</text>
</comment>
<reference evidence="6" key="1">
    <citation type="submission" date="2022-09" db="EMBL/GenBank/DDBJ databases">
        <title>Novosphingobium sp. Nov., a polycyclic aromatic hydrocarbon-degrading bacterium isolated form mangrove sediments in HongKong.</title>
        <authorList>
            <person name="Hu Z."/>
        </authorList>
    </citation>
    <scope>NUCLEOTIDE SEQUENCE</scope>
    <source>
        <strain evidence="6">HK4-1</strain>
    </source>
</reference>
<dbReference type="InterPro" id="IPR036291">
    <property type="entry name" value="NAD(P)-bd_dom_sf"/>
</dbReference>
<evidence type="ECO:0000256" key="2">
    <source>
        <dbReference type="ARBA" id="ARBA00022857"/>
    </source>
</evidence>
<evidence type="ECO:0000313" key="7">
    <source>
        <dbReference type="Proteomes" id="UP001165583"/>
    </source>
</evidence>
<proteinExistence type="inferred from homology"/>
<evidence type="ECO:0000256" key="1">
    <source>
        <dbReference type="ARBA" id="ARBA00006484"/>
    </source>
</evidence>
<dbReference type="EMBL" id="JANZXA010000004">
    <property type="protein sequence ID" value="MCT2399508.1"/>
    <property type="molecule type" value="Genomic_DNA"/>
</dbReference>
<evidence type="ECO:0000256" key="3">
    <source>
        <dbReference type="ARBA" id="ARBA00023002"/>
    </source>
</evidence>
<dbReference type="PRINTS" id="PR00080">
    <property type="entry name" value="SDRFAMILY"/>
</dbReference>
<evidence type="ECO:0000259" key="5">
    <source>
        <dbReference type="SMART" id="SM00822"/>
    </source>
</evidence>
<name>A0ABT2I4E6_9SPHN</name>
<evidence type="ECO:0000256" key="4">
    <source>
        <dbReference type="RuleBase" id="RU000363"/>
    </source>
</evidence>
<dbReference type="SUPFAM" id="SSF51735">
    <property type="entry name" value="NAD(P)-binding Rossmann-fold domains"/>
    <property type="match status" value="1"/>
</dbReference>
<protein>
    <submittedName>
        <fullName evidence="6">SDR family oxidoreductase</fullName>
    </submittedName>
</protein>
<keyword evidence="7" id="KW-1185">Reference proteome</keyword>
<dbReference type="PRINTS" id="PR00081">
    <property type="entry name" value="GDHRDH"/>
</dbReference>
<evidence type="ECO:0000313" key="6">
    <source>
        <dbReference type="EMBL" id="MCT2399508.1"/>
    </source>
</evidence>
<sequence>MDVSGKVVLVTGGGGGIGAGIAEAFAEKGAKVAVTDISLDYAQAEATRIGTGVIALQQDVTSPESWAQVKTAVEERLGPVDVVCNNAGISLPFKPMEEVSLEEFDRVMAVNVRGVFLGCNTFIPDMKARGSGHIVNTSSVNGQLPHQTFAIYSASKFAVSALSEAIRDELAPFGVGVSILYPGLTRSRMSEGQIPGLPEEARKALSAMMMEPVWLGRAVVRAVEGNQLHIVSHPDHLPALKVRMDALYAAFGEPAQPGYVAARMPTA</sequence>
<dbReference type="SMART" id="SM00822">
    <property type="entry name" value="PKS_KR"/>
    <property type="match status" value="1"/>
</dbReference>
<feature type="domain" description="Ketoreductase" evidence="5">
    <location>
        <begin position="6"/>
        <end position="184"/>
    </location>
</feature>
<keyword evidence="3" id="KW-0560">Oxidoreductase</keyword>